<dbReference type="Proteomes" id="UP000475532">
    <property type="component" value="Unassembled WGS sequence"/>
</dbReference>
<dbReference type="EMBL" id="JAAGLI010000278">
    <property type="protein sequence ID" value="NEA22989.1"/>
    <property type="molecule type" value="Genomic_DNA"/>
</dbReference>
<organism evidence="1 2">
    <name type="scientific">Actinomadura bangladeshensis</name>
    <dbReference type="NCBI Taxonomy" id="453573"/>
    <lineage>
        <taxon>Bacteria</taxon>
        <taxon>Bacillati</taxon>
        <taxon>Actinomycetota</taxon>
        <taxon>Actinomycetes</taxon>
        <taxon>Streptosporangiales</taxon>
        <taxon>Thermomonosporaceae</taxon>
        <taxon>Actinomadura</taxon>
    </lineage>
</organism>
<accession>A0A6L9QBY7</accession>
<evidence type="ECO:0000313" key="2">
    <source>
        <dbReference type="Proteomes" id="UP000475532"/>
    </source>
</evidence>
<evidence type="ECO:0000313" key="1">
    <source>
        <dbReference type="EMBL" id="NEA22989.1"/>
    </source>
</evidence>
<feature type="non-terminal residue" evidence="1">
    <location>
        <position position="1"/>
    </location>
</feature>
<dbReference type="RefSeq" id="WP_163055052.1">
    <property type="nucleotide sequence ID" value="NZ_JAAGLI010000278.1"/>
</dbReference>
<proteinExistence type="predicted"/>
<name>A0A6L9QBY7_9ACTN</name>
<dbReference type="AlphaFoldDB" id="A0A6L9QBY7"/>
<protein>
    <submittedName>
        <fullName evidence="1">Uncharacterized protein</fullName>
    </submittedName>
</protein>
<sequence>RAIALALEGLAGARSLAGEHEAAAGLLAEAAGLRAESGAPLPAGERRDVDRIARRIRNAGKIHTASGVIPETGEGES</sequence>
<gene>
    <name evidence="1" type="ORF">G3I70_10870</name>
</gene>
<comment type="caution">
    <text evidence="1">The sequence shown here is derived from an EMBL/GenBank/DDBJ whole genome shotgun (WGS) entry which is preliminary data.</text>
</comment>
<reference evidence="1 2" key="1">
    <citation type="submission" date="2020-01" db="EMBL/GenBank/DDBJ databases">
        <title>Insect and environment-associated Actinomycetes.</title>
        <authorList>
            <person name="Currrie C."/>
            <person name="Chevrette M."/>
            <person name="Carlson C."/>
            <person name="Stubbendieck R."/>
            <person name="Wendt-Pienkowski E."/>
        </authorList>
    </citation>
    <scope>NUCLEOTIDE SEQUENCE [LARGE SCALE GENOMIC DNA]</scope>
    <source>
        <strain evidence="1 2">SID10258</strain>
    </source>
</reference>